<dbReference type="AlphaFoldDB" id="Q0GIJ4"/>
<dbReference type="InterPro" id="IPR044925">
    <property type="entry name" value="His-Me_finger_sf"/>
</dbReference>
<dbReference type="FunFam" id="3.40.570.10:FF:000007">
    <property type="entry name" value="Alkaline nuclease"/>
    <property type="match status" value="1"/>
</dbReference>
<dbReference type="GO" id="GO:0003676">
    <property type="term" value="F:nucleic acid binding"/>
    <property type="evidence" value="ECO:0007669"/>
    <property type="project" value="InterPro"/>
</dbReference>
<feature type="chain" id="PRO_5004172742" evidence="6">
    <location>
        <begin position="24"/>
        <end position="404"/>
    </location>
</feature>
<evidence type="ECO:0000256" key="2">
    <source>
        <dbReference type="ARBA" id="ARBA00022722"/>
    </source>
</evidence>
<dbReference type="GO" id="GO:0046872">
    <property type="term" value="F:metal ion binding"/>
    <property type="evidence" value="ECO:0007669"/>
    <property type="project" value="UniProtKB-KW"/>
</dbReference>
<dbReference type="PANTHER" id="PTHR13966:SF19">
    <property type="entry name" value="NUCLEASE EXOG, MITOCHONDRIAL"/>
    <property type="match status" value="1"/>
</dbReference>
<keyword evidence="5" id="KW-0479">Metal-binding</keyword>
<evidence type="ECO:0000256" key="5">
    <source>
        <dbReference type="PIRSR" id="PIRSR640255-2"/>
    </source>
</evidence>
<protein>
    <submittedName>
        <fullName evidence="8">Putative non-specific nuclease</fullName>
    </submittedName>
</protein>
<accession>Q0GIJ4</accession>
<gene>
    <name evidence="8" type="primary">NUC</name>
</gene>
<dbReference type="GO" id="GO:0006309">
    <property type="term" value="P:apoptotic DNA fragmentation"/>
    <property type="evidence" value="ECO:0007669"/>
    <property type="project" value="TreeGrafter"/>
</dbReference>
<name>Q0GIJ4_9EUCA</name>
<comment type="similarity">
    <text evidence="1">Belongs to the DNA/RNA non-specific endonuclease family.</text>
</comment>
<evidence type="ECO:0000313" key="8">
    <source>
        <dbReference type="EMBL" id="ABI18972.1"/>
    </source>
</evidence>
<dbReference type="PANTHER" id="PTHR13966">
    <property type="entry name" value="ENDONUCLEASE RELATED"/>
    <property type="match status" value="1"/>
</dbReference>
<reference evidence="8" key="1">
    <citation type="submission" date="2006-07" db="EMBL/GenBank/DDBJ databases">
        <title>Crustacean putative non-specific nucleases.</title>
        <authorList>
            <person name="Bogdanova E.A."/>
            <person name="Shcheglov A.S."/>
            <person name="Anisimova V.E."/>
            <person name="Rebrikov D.V."/>
            <person name="Lukyanov S.A."/>
        </authorList>
    </citation>
    <scope>NUCLEOTIDE SEQUENCE</scope>
</reference>
<feature type="active site" description="Proton acceptor" evidence="4">
    <location>
        <position position="234"/>
    </location>
</feature>
<sequence length="404" mass="44557">MAGRRQFFVLSLYFVAFWNLSKGQDCAWDKDADFPLTPPLLLDSSLKMIYPVLEGSLRMVRVAAGSTITVACSGTTISCSRSRGCWREPVLAAQLITGDGTDNALNELGCVTPHLRACRRTWVPVRCRSWYLHAVGFNIATTGSFHEFESICFDHAAETTLYTKHTLHGANIIAKDVDPSRPPFKPDTGFFTVEVNTVYTQASQLALMEQLLGDSALANQIINPDQELFMSRGHLSPDADHVLIAEQDATYYFINVMPQWQAFNNGNWKYLEFAGRDLAVAHGTDLTVYDGGWGVLELDDINGNPVQIYLGLSEGKEVVPAPALMYKILHEESTNRAAAVIGINNPHITVAPTPICTDICSSLTWIDFDITDLFRGFTYCCTVDDLRAAIPHVPDLGNVGLLDS</sequence>
<keyword evidence="6" id="KW-0732">Signal</keyword>
<evidence type="ECO:0000256" key="6">
    <source>
        <dbReference type="SAM" id="SignalP"/>
    </source>
</evidence>
<dbReference type="Pfam" id="PF01223">
    <property type="entry name" value="Endonuclease_NS"/>
    <property type="match status" value="1"/>
</dbReference>
<dbReference type="GO" id="GO:0005743">
    <property type="term" value="C:mitochondrial inner membrane"/>
    <property type="evidence" value="ECO:0007669"/>
    <property type="project" value="TreeGrafter"/>
</dbReference>
<proteinExistence type="evidence at transcript level"/>
<feature type="domain" description="DNA/RNA non-specific endonuclease/pyrophosphatase/phosphodiesterase" evidence="7">
    <location>
        <begin position="145"/>
        <end position="386"/>
    </location>
</feature>
<evidence type="ECO:0000256" key="3">
    <source>
        <dbReference type="ARBA" id="ARBA00022759"/>
    </source>
</evidence>
<dbReference type="CDD" id="cd00091">
    <property type="entry name" value="NUC"/>
    <property type="match status" value="1"/>
</dbReference>
<dbReference type="SMART" id="SM00892">
    <property type="entry name" value="Endonuclease_NS"/>
    <property type="match status" value="1"/>
</dbReference>
<dbReference type="GO" id="GO:0004521">
    <property type="term" value="F:RNA endonuclease activity"/>
    <property type="evidence" value="ECO:0007669"/>
    <property type="project" value="TreeGrafter"/>
</dbReference>
<dbReference type="Gene3D" id="3.40.570.10">
    <property type="entry name" value="Extracellular Endonuclease, subunit A"/>
    <property type="match status" value="1"/>
</dbReference>
<keyword evidence="2" id="KW-0540">Nuclease</keyword>
<organism evidence="8">
    <name type="scientific">Palaemonidae sp. EAB-2006</name>
    <dbReference type="NCBI Taxonomy" id="399436"/>
    <lineage>
        <taxon>Eukaryota</taxon>
        <taxon>Metazoa</taxon>
        <taxon>Ecdysozoa</taxon>
        <taxon>Arthropoda</taxon>
        <taxon>Crustacea</taxon>
        <taxon>Multicrustacea</taxon>
        <taxon>Malacostraca</taxon>
        <taxon>Eumalacostraca</taxon>
        <taxon>Eucarida</taxon>
        <taxon>Decapoda</taxon>
        <taxon>Pleocyemata</taxon>
        <taxon>Caridea</taxon>
        <taxon>Palaemonoidea</taxon>
        <taxon>Palaemonidae</taxon>
    </lineage>
</organism>
<dbReference type="EMBL" id="DQ862538">
    <property type="protein sequence ID" value="ABI18972.1"/>
    <property type="molecule type" value="mRNA"/>
</dbReference>
<dbReference type="GO" id="GO:0005634">
    <property type="term" value="C:nucleus"/>
    <property type="evidence" value="ECO:0007669"/>
    <property type="project" value="TreeGrafter"/>
</dbReference>
<dbReference type="SUPFAM" id="SSF54060">
    <property type="entry name" value="His-Me finger endonucleases"/>
    <property type="match status" value="1"/>
</dbReference>
<evidence type="ECO:0000256" key="4">
    <source>
        <dbReference type="PIRSR" id="PIRSR640255-1"/>
    </source>
</evidence>
<dbReference type="InterPro" id="IPR044929">
    <property type="entry name" value="DNA/RNA_non-sp_Endonuclease_sf"/>
</dbReference>
<feature type="binding site" evidence="5">
    <location>
        <position position="264"/>
    </location>
    <ligand>
        <name>Mg(2+)</name>
        <dbReference type="ChEBI" id="CHEBI:18420"/>
        <note>catalytic</note>
    </ligand>
</feature>
<feature type="signal peptide" evidence="6">
    <location>
        <begin position="1"/>
        <end position="23"/>
    </location>
</feature>
<evidence type="ECO:0000256" key="1">
    <source>
        <dbReference type="ARBA" id="ARBA00010052"/>
    </source>
</evidence>
<dbReference type="InterPro" id="IPR001604">
    <property type="entry name" value="Endo_G_ENPP1-like_dom"/>
</dbReference>
<evidence type="ECO:0000259" key="7">
    <source>
        <dbReference type="SMART" id="SM00892"/>
    </source>
</evidence>
<dbReference type="GO" id="GO:0000014">
    <property type="term" value="F:single-stranded DNA endodeoxyribonuclease activity"/>
    <property type="evidence" value="ECO:0007669"/>
    <property type="project" value="TreeGrafter"/>
</dbReference>
<keyword evidence="3" id="KW-0255">Endonuclease</keyword>
<keyword evidence="3" id="KW-0378">Hydrolase</keyword>
<dbReference type="InterPro" id="IPR040255">
    <property type="entry name" value="Non-specific_endonuclease"/>
</dbReference>